<dbReference type="InterPro" id="IPR015797">
    <property type="entry name" value="NUDIX_hydrolase-like_dom_sf"/>
</dbReference>
<comment type="cofactor">
    <cofactor evidence="2">
        <name>Zn(2+)</name>
        <dbReference type="ChEBI" id="CHEBI:29105"/>
    </cofactor>
</comment>
<dbReference type="GO" id="GO:0019677">
    <property type="term" value="P:NAD+ catabolic process"/>
    <property type="evidence" value="ECO:0007669"/>
    <property type="project" value="TreeGrafter"/>
</dbReference>
<dbReference type="GO" id="GO:0005829">
    <property type="term" value="C:cytosol"/>
    <property type="evidence" value="ECO:0007669"/>
    <property type="project" value="TreeGrafter"/>
</dbReference>
<evidence type="ECO:0000313" key="11">
    <source>
        <dbReference type="EMBL" id="KAH3669884.1"/>
    </source>
</evidence>
<keyword evidence="5" id="KW-0479">Metal-binding</keyword>
<dbReference type="EC" id="3.6.1.22" evidence="4"/>
<dbReference type="AlphaFoldDB" id="A0A9P8PEP4"/>
<comment type="cofactor">
    <cofactor evidence="1">
        <name>Mg(2+)</name>
        <dbReference type="ChEBI" id="CHEBI:18420"/>
    </cofactor>
</comment>
<evidence type="ECO:0000259" key="10">
    <source>
        <dbReference type="PROSITE" id="PS51462"/>
    </source>
</evidence>
<accession>A0A9P8PEP4</accession>
<evidence type="ECO:0000256" key="3">
    <source>
        <dbReference type="ARBA" id="ARBA00009595"/>
    </source>
</evidence>
<evidence type="ECO:0000256" key="1">
    <source>
        <dbReference type="ARBA" id="ARBA00001946"/>
    </source>
</evidence>
<evidence type="ECO:0000256" key="2">
    <source>
        <dbReference type="ARBA" id="ARBA00001947"/>
    </source>
</evidence>
<keyword evidence="7" id="KW-0460">Magnesium</keyword>
<comment type="similarity">
    <text evidence="3">Belongs to the Nudix hydrolase family. NudC subfamily.</text>
</comment>
<sequence>MTDIFFGTTTTLNRFSFLRTNDDFISKTILDPLSPARLVFYKQDGKNGIHPYMIQRDGKFGMLNLQLNTLPSQLIRILHDWSMKNSKKANDLRDDVTLVFLGLDEDGLDEKYLFNDNSLSGSFIYPNSYKLKEYPQFKYDKFQGTPYYAIDVTQCQEFQTYLSSFEDVKTVNNMMSILTVSKNESSLFAYSKMYMDWLMRNKFCPGCGRQVIPVDAGTRLLCKTPKEECPVKSSAVSNVCFPRTDPVIIVGAVSSDGKKILLGNNQRHPAGPNGKRMFSCIAGFMEPGETIEESTLREIWEETGCSAREVKIAASQPWPFPANLMIGCFGIVHFDGVNEVINTELDNELADCRWFDVDDIKTLLNGGELDDVSLPMEGSIAYELIKSLALGKY</sequence>
<keyword evidence="6" id="KW-0378">Hydrolase</keyword>
<gene>
    <name evidence="11" type="ORF">OGATHE_002696</name>
</gene>
<proteinExistence type="inferred from homology"/>
<evidence type="ECO:0000256" key="6">
    <source>
        <dbReference type="ARBA" id="ARBA00022801"/>
    </source>
</evidence>
<dbReference type="GO" id="GO:0006742">
    <property type="term" value="P:NADP+ catabolic process"/>
    <property type="evidence" value="ECO:0007669"/>
    <property type="project" value="TreeGrafter"/>
</dbReference>
<dbReference type="GO" id="GO:0005777">
    <property type="term" value="C:peroxisome"/>
    <property type="evidence" value="ECO:0007669"/>
    <property type="project" value="TreeGrafter"/>
</dbReference>
<comment type="catalytic activity">
    <reaction evidence="9">
        <text>a 5'-end NAD(+)-phospho-ribonucleoside in mRNA + H2O = a 5'-end phospho-adenosine-phospho-ribonucleoside in mRNA + beta-nicotinamide D-ribonucleotide + 2 H(+)</text>
        <dbReference type="Rhea" id="RHEA:60876"/>
        <dbReference type="Rhea" id="RHEA-COMP:15698"/>
        <dbReference type="Rhea" id="RHEA-COMP:15719"/>
        <dbReference type="ChEBI" id="CHEBI:14649"/>
        <dbReference type="ChEBI" id="CHEBI:15377"/>
        <dbReference type="ChEBI" id="CHEBI:15378"/>
        <dbReference type="ChEBI" id="CHEBI:144029"/>
        <dbReference type="ChEBI" id="CHEBI:144051"/>
    </reaction>
    <physiologicalReaction direction="left-to-right" evidence="9">
        <dbReference type="Rhea" id="RHEA:60877"/>
    </physiologicalReaction>
</comment>
<dbReference type="InterPro" id="IPR000086">
    <property type="entry name" value="NUDIX_hydrolase_dom"/>
</dbReference>
<dbReference type="GO" id="GO:0046872">
    <property type="term" value="F:metal ion binding"/>
    <property type="evidence" value="ECO:0007669"/>
    <property type="project" value="UniProtKB-KW"/>
</dbReference>
<organism evidence="11 12">
    <name type="scientific">Ogataea polymorpha</name>
    <dbReference type="NCBI Taxonomy" id="460523"/>
    <lineage>
        <taxon>Eukaryota</taxon>
        <taxon>Fungi</taxon>
        <taxon>Dikarya</taxon>
        <taxon>Ascomycota</taxon>
        <taxon>Saccharomycotina</taxon>
        <taxon>Pichiomycetes</taxon>
        <taxon>Pichiales</taxon>
        <taxon>Pichiaceae</taxon>
        <taxon>Ogataea</taxon>
    </lineage>
</organism>
<evidence type="ECO:0000313" key="12">
    <source>
        <dbReference type="Proteomes" id="UP000788993"/>
    </source>
</evidence>
<evidence type="ECO:0000256" key="8">
    <source>
        <dbReference type="ARBA" id="ARBA00023027"/>
    </source>
</evidence>
<dbReference type="PANTHER" id="PTHR42904">
    <property type="entry name" value="NUDIX HYDROLASE, NUDC SUBFAMILY"/>
    <property type="match status" value="1"/>
</dbReference>
<keyword evidence="12" id="KW-1185">Reference proteome</keyword>
<dbReference type="PANTHER" id="PTHR42904:SF6">
    <property type="entry name" value="NAD-CAPPED RNA HYDROLASE NUDT12"/>
    <property type="match status" value="1"/>
</dbReference>
<keyword evidence="8" id="KW-0520">NAD</keyword>
<protein>
    <recommendedName>
        <fullName evidence="4">NAD(+) diphosphatase</fullName>
        <ecNumber evidence="4">3.6.1.22</ecNumber>
    </recommendedName>
</protein>
<name>A0A9P8PEP4_9ASCO</name>
<dbReference type="PROSITE" id="PS51462">
    <property type="entry name" value="NUDIX"/>
    <property type="match status" value="1"/>
</dbReference>
<evidence type="ECO:0000256" key="4">
    <source>
        <dbReference type="ARBA" id="ARBA00012381"/>
    </source>
</evidence>
<dbReference type="EMBL" id="JAEUBD010000983">
    <property type="protein sequence ID" value="KAH3669884.1"/>
    <property type="molecule type" value="Genomic_DNA"/>
</dbReference>
<reference evidence="11" key="1">
    <citation type="journal article" date="2021" name="Open Biol.">
        <title>Shared evolutionary footprints suggest mitochondrial oxidative damage underlies multiple complex I losses in fungi.</title>
        <authorList>
            <person name="Schikora-Tamarit M.A."/>
            <person name="Marcet-Houben M."/>
            <person name="Nosek J."/>
            <person name="Gabaldon T."/>
        </authorList>
    </citation>
    <scope>NUCLEOTIDE SEQUENCE</scope>
    <source>
        <strain evidence="11">NCAIM Y.01608</strain>
    </source>
</reference>
<evidence type="ECO:0000256" key="7">
    <source>
        <dbReference type="ARBA" id="ARBA00022842"/>
    </source>
</evidence>
<dbReference type="InterPro" id="IPR049734">
    <property type="entry name" value="NudC-like_C"/>
</dbReference>
<reference evidence="11" key="2">
    <citation type="submission" date="2021-01" db="EMBL/GenBank/DDBJ databases">
        <authorList>
            <person name="Schikora-Tamarit M.A."/>
        </authorList>
    </citation>
    <scope>NUCLEOTIDE SEQUENCE</scope>
    <source>
        <strain evidence="11">NCAIM Y.01608</strain>
    </source>
</reference>
<dbReference type="SUPFAM" id="SSF55811">
    <property type="entry name" value="Nudix"/>
    <property type="match status" value="1"/>
</dbReference>
<dbReference type="Proteomes" id="UP000788993">
    <property type="component" value="Unassembled WGS sequence"/>
</dbReference>
<dbReference type="CDD" id="cd03429">
    <property type="entry name" value="NUDIX_NADH_pyrophosphatase_Nudt13"/>
    <property type="match status" value="1"/>
</dbReference>
<dbReference type="GO" id="GO:0035529">
    <property type="term" value="F:NADH pyrophosphatase activity"/>
    <property type="evidence" value="ECO:0007669"/>
    <property type="project" value="TreeGrafter"/>
</dbReference>
<dbReference type="InterPro" id="IPR050241">
    <property type="entry name" value="NAD-cap_RNA_hydrolase_NudC"/>
</dbReference>
<comment type="caution">
    <text evidence="11">The sequence shown here is derived from an EMBL/GenBank/DDBJ whole genome shotgun (WGS) entry which is preliminary data.</text>
</comment>
<dbReference type="Pfam" id="PF00293">
    <property type="entry name" value="NUDIX"/>
    <property type="match status" value="1"/>
</dbReference>
<dbReference type="Gene3D" id="3.90.79.10">
    <property type="entry name" value="Nucleoside Triphosphate Pyrophosphohydrolase"/>
    <property type="match status" value="1"/>
</dbReference>
<feature type="domain" description="Nudix hydrolase" evidence="10">
    <location>
        <begin position="242"/>
        <end position="377"/>
    </location>
</feature>
<dbReference type="Gene3D" id="3.90.79.20">
    <property type="match status" value="1"/>
</dbReference>
<evidence type="ECO:0000256" key="5">
    <source>
        <dbReference type="ARBA" id="ARBA00022723"/>
    </source>
</evidence>
<evidence type="ECO:0000256" key="9">
    <source>
        <dbReference type="ARBA" id="ARBA00023679"/>
    </source>
</evidence>